<dbReference type="InterPro" id="IPR003785">
    <property type="entry name" value="Creatininase/forma_Hydrolase"/>
</dbReference>
<dbReference type="Gene3D" id="3.40.50.10310">
    <property type="entry name" value="Creatininase"/>
    <property type="match status" value="1"/>
</dbReference>
<dbReference type="STRING" id="735517.SAMN05444272_2720"/>
<proteinExistence type="inferred from homology"/>
<evidence type="ECO:0000256" key="2">
    <source>
        <dbReference type="ARBA" id="ARBA00022723"/>
    </source>
</evidence>
<dbReference type="GO" id="GO:0046872">
    <property type="term" value="F:metal ion binding"/>
    <property type="evidence" value="ECO:0007669"/>
    <property type="project" value="UniProtKB-KW"/>
</dbReference>
<dbReference type="AlphaFoldDB" id="A0A1M7J3F9"/>
<evidence type="ECO:0000313" key="6">
    <source>
        <dbReference type="EMBL" id="SHM47589.1"/>
    </source>
</evidence>
<dbReference type="InterPro" id="IPR024087">
    <property type="entry name" value="Creatininase-like_sf"/>
</dbReference>
<keyword evidence="2" id="KW-0479">Metal-binding</keyword>
<sequence>MTALPRRYWHEMTTLDFRDPSARDWIAILPVAAIEQHGPHLPVFTDTAIAEGQIRRVLELLPDDLPATFLPTQAIGKSNEHISSPGTLTLNWDTLTRAWIEIGESVARAGIRKLVLINSHGGNVPIIDIVARELRVKHEMLVTATAWSRFGQPEGLFPEEEFTYGIHGGDVETSIMLHLHPELVRMDLAEDFKSAQQDFIKEFKYLRGHGAQQFGWKAQDLGAKGALGNAANATADKGRQSLDRAAHAFVDLLKDIHAFDLKRLWTPES</sequence>
<evidence type="ECO:0000256" key="5">
    <source>
        <dbReference type="ARBA" id="ARBA00024029"/>
    </source>
</evidence>
<keyword evidence="7" id="KW-1185">Reference proteome</keyword>
<dbReference type="Pfam" id="PF02633">
    <property type="entry name" value="Creatininase"/>
    <property type="match status" value="1"/>
</dbReference>
<dbReference type="PANTHER" id="PTHR35005">
    <property type="entry name" value="3-DEHYDRO-SCYLLO-INOSOSE HYDROLASE"/>
    <property type="match status" value="1"/>
</dbReference>
<evidence type="ECO:0000313" key="7">
    <source>
        <dbReference type="Proteomes" id="UP000186002"/>
    </source>
</evidence>
<protein>
    <submittedName>
        <fullName evidence="6">Creatinine amidohydrolase</fullName>
    </submittedName>
</protein>
<dbReference type="OrthoDB" id="9801445at2"/>
<dbReference type="PANTHER" id="PTHR35005:SF1">
    <property type="entry name" value="2-AMINO-5-FORMYLAMINO-6-RIBOSYLAMINOPYRIMIDIN-4(3H)-ONE 5'-MONOPHOSPHATE DEFORMYLASE"/>
    <property type="match status" value="1"/>
</dbReference>
<keyword evidence="4" id="KW-0862">Zinc</keyword>
<organism evidence="6 7">
    <name type="scientific">Roseibium suaedae</name>
    <dbReference type="NCBI Taxonomy" id="735517"/>
    <lineage>
        <taxon>Bacteria</taxon>
        <taxon>Pseudomonadati</taxon>
        <taxon>Pseudomonadota</taxon>
        <taxon>Alphaproteobacteria</taxon>
        <taxon>Hyphomicrobiales</taxon>
        <taxon>Stappiaceae</taxon>
        <taxon>Roseibium</taxon>
    </lineage>
</organism>
<keyword evidence="3 6" id="KW-0378">Hydrolase</keyword>
<accession>A0A1M7J3F9</accession>
<comment type="similarity">
    <text evidence="5">Belongs to the creatininase superfamily.</text>
</comment>
<dbReference type="GO" id="GO:0016811">
    <property type="term" value="F:hydrolase activity, acting on carbon-nitrogen (but not peptide) bonds, in linear amides"/>
    <property type="evidence" value="ECO:0007669"/>
    <property type="project" value="TreeGrafter"/>
</dbReference>
<evidence type="ECO:0000256" key="3">
    <source>
        <dbReference type="ARBA" id="ARBA00022801"/>
    </source>
</evidence>
<evidence type="ECO:0000256" key="1">
    <source>
        <dbReference type="ARBA" id="ARBA00001947"/>
    </source>
</evidence>
<dbReference type="EMBL" id="FRBW01000002">
    <property type="protein sequence ID" value="SHM47589.1"/>
    <property type="molecule type" value="Genomic_DNA"/>
</dbReference>
<dbReference type="RefSeq" id="WP_073013685.1">
    <property type="nucleotide sequence ID" value="NZ_FRBW01000002.1"/>
</dbReference>
<reference evidence="6 7" key="1">
    <citation type="submission" date="2016-11" db="EMBL/GenBank/DDBJ databases">
        <authorList>
            <person name="Jaros S."/>
            <person name="Januszkiewicz K."/>
            <person name="Wedrychowicz H."/>
        </authorList>
    </citation>
    <scope>NUCLEOTIDE SEQUENCE [LARGE SCALE GENOMIC DNA]</scope>
    <source>
        <strain evidence="6 7">DSM 22153</strain>
    </source>
</reference>
<evidence type="ECO:0000256" key="4">
    <source>
        <dbReference type="ARBA" id="ARBA00022833"/>
    </source>
</evidence>
<dbReference type="Proteomes" id="UP000186002">
    <property type="component" value="Unassembled WGS sequence"/>
</dbReference>
<gene>
    <name evidence="6" type="ORF">SAMN05444272_2720</name>
</gene>
<dbReference type="SUPFAM" id="SSF102215">
    <property type="entry name" value="Creatininase"/>
    <property type="match status" value="1"/>
</dbReference>
<name>A0A1M7J3F9_9HYPH</name>
<comment type="cofactor">
    <cofactor evidence="1">
        <name>Zn(2+)</name>
        <dbReference type="ChEBI" id="CHEBI:29105"/>
    </cofactor>
</comment>
<dbReference type="GO" id="GO:0009231">
    <property type="term" value="P:riboflavin biosynthetic process"/>
    <property type="evidence" value="ECO:0007669"/>
    <property type="project" value="TreeGrafter"/>
</dbReference>